<sequence length="179" mass="19825">MHEDIALVGACMCRTFQMLQSEKKKAFECSPIKRTIEDEDGATPERLARRRRPRGALPAAAGPISRLLCPARTAAAQIVFLIPSRRFMSRRKQSKPKLLKSELEAAARIHADLGDAAPEVSLETAMKKCKKEDKVLCKFCDERFDDVSTLQVHTLINHSAESVRPSSSNGTPLDNLPSP</sequence>
<evidence type="ECO:0000256" key="2">
    <source>
        <dbReference type="SAM" id="MobiDB-lite"/>
    </source>
</evidence>
<evidence type="ECO:0000313" key="5">
    <source>
        <dbReference type="WBParaSite" id="L893_g17308.t1"/>
    </source>
</evidence>
<dbReference type="PROSITE" id="PS50157">
    <property type="entry name" value="ZINC_FINGER_C2H2_2"/>
    <property type="match status" value="1"/>
</dbReference>
<feature type="domain" description="C2H2-type" evidence="3">
    <location>
        <begin position="135"/>
        <end position="163"/>
    </location>
</feature>
<protein>
    <submittedName>
        <fullName evidence="5">C2H2-type domain-containing protein</fullName>
    </submittedName>
</protein>
<dbReference type="Proteomes" id="UP000095287">
    <property type="component" value="Unplaced"/>
</dbReference>
<keyword evidence="1" id="KW-0863">Zinc-finger</keyword>
<reference evidence="5" key="1">
    <citation type="submission" date="2016-11" db="UniProtKB">
        <authorList>
            <consortium name="WormBaseParasite"/>
        </authorList>
    </citation>
    <scope>IDENTIFICATION</scope>
</reference>
<evidence type="ECO:0000256" key="1">
    <source>
        <dbReference type="PROSITE-ProRule" id="PRU00042"/>
    </source>
</evidence>
<keyword evidence="1" id="KW-0862">Zinc</keyword>
<keyword evidence="4" id="KW-1185">Reference proteome</keyword>
<organism evidence="4 5">
    <name type="scientific">Steinernema glaseri</name>
    <dbReference type="NCBI Taxonomy" id="37863"/>
    <lineage>
        <taxon>Eukaryota</taxon>
        <taxon>Metazoa</taxon>
        <taxon>Ecdysozoa</taxon>
        <taxon>Nematoda</taxon>
        <taxon>Chromadorea</taxon>
        <taxon>Rhabditida</taxon>
        <taxon>Tylenchina</taxon>
        <taxon>Panagrolaimomorpha</taxon>
        <taxon>Strongyloidoidea</taxon>
        <taxon>Steinernematidae</taxon>
        <taxon>Steinernema</taxon>
    </lineage>
</organism>
<keyword evidence="1" id="KW-0479">Metal-binding</keyword>
<accession>A0A1I7YKN5</accession>
<dbReference type="PROSITE" id="PS00028">
    <property type="entry name" value="ZINC_FINGER_C2H2_1"/>
    <property type="match status" value="1"/>
</dbReference>
<evidence type="ECO:0000313" key="4">
    <source>
        <dbReference type="Proteomes" id="UP000095287"/>
    </source>
</evidence>
<name>A0A1I7YKN5_9BILA</name>
<dbReference type="InterPro" id="IPR013087">
    <property type="entry name" value="Znf_C2H2_type"/>
</dbReference>
<proteinExistence type="predicted"/>
<evidence type="ECO:0000259" key="3">
    <source>
        <dbReference type="PROSITE" id="PS50157"/>
    </source>
</evidence>
<feature type="compositionally biased region" description="Polar residues" evidence="2">
    <location>
        <begin position="160"/>
        <end position="172"/>
    </location>
</feature>
<dbReference type="WBParaSite" id="L893_g17308.t1">
    <property type="protein sequence ID" value="L893_g17308.t1"/>
    <property type="gene ID" value="L893_g17308"/>
</dbReference>
<dbReference type="GO" id="GO:0008270">
    <property type="term" value="F:zinc ion binding"/>
    <property type="evidence" value="ECO:0007669"/>
    <property type="project" value="UniProtKB-KW"/>
</dbReference>
<dbReference type="AlphaFoldDB" id="A0A1I7YKN5"/>
<feature type="region of interest" description="Disordered" evidence="2">
    <location>
        <begin position="160"/>
        <end position="179"/>
    </location>
</feature>